<dbReference type="InterPro" id="IPR041698">
    <property type="entry name" value="Methyltransf_25"/>
</dbReference>
<keyword evidence="2" id="KW-0489">Methyltransferase</keyword>
<evidence type="ECO:0000313" key="2">
    <source>
        <dbReference type="EMBL" id="MEX5729244.1"/>
    </source>
</evidence>
<dbReference type="Proteomes" id="UP001560019">
    <property type="component" value="Unassembled WGS sequence"/>
</dbReference>
<dbReference type="RefSeq" id="WP_125405178.1">
    <property type="nucleotide sequence ID" value="NZ_JBEHHI010000002.1"/>
</dbReference>
<dbReference type="EMBL" id="JBEHHI010000002">
    <property type="protein sequence ID" value="MEX5729244.1"/>
    <property type="molecule type" value="Genomic_DNA"/>
</dbReference>
<organism evidence="2 3">
    <name type="scientific">Rhodovulum iodosum</name>
    <dbReference type="NCBI Taxonomy" id="68291"/>
    <lineage>
        <taxon>Bacteria</taxon>
        <taxon>Pseudomonadati</taxon>
        <taxon>Pseudomonadota</taxon>
        <taxon>Alphaproteobacteria</taxon>
        <taxon>Rhodobacterales</taxon>
        <taxon>Paracoccaceae</taxon>
        <taxon>Rhodovulum</taxon>
    </lineage>
</organism>
<evidence type="ECO:0000313" key="3">
    <source>
        <dbReference type="Proteomes" id="UP001560019"/>
    </source>
</evidence>
<keyword evidence="3" id="KW-1185">Reference proteome</keyword>
<dbReference type="GO" id="GO:0008168">
    <property type="term" value="F:methyltransferase activity"/>
    <property type="evidence" value="ECO:0007669"/>
    <property type="project" value="UniProtKB-KW"/>
</dbReference>
<protein>
    <submittedName>
        <fullName evidence="2">Trans-aconitate methyltransferase</fullName>
    </submittedName>
</protein>
<evidence type="ECO:0000259" key="1">
    <source>
        <dbReference type="Pfam" id="PF13649"/>
    </source>
</evidence>
<comment type="caution">
    <text evidence="2">The sequence shown here is derived from an EMBL/GenBank/DDBJ whole genome shotgun (WGS) entry which is preliminary data.</text>
</comment>
<sequence>MDWAAFFTLHRGLPREGPGDRDSLDWALGLASPPPDGAICDAGCGPGADIAGLLAHVPEGRVEAVDLHAGFVAQAAARFAGEPRVTVRQGDMGELTGPYDLIWSAGALYFLGVSEGLGRWRAALAPGGAVAFSQACWFTDTPSERARAYWAAEYPQMTGVAGVTAQVRAAGFQVLGQRPVSDAAWEAYFSPMEQRVATLRPGADAALAAVLDEADEEIATWRACRAEYGYLVTVARPA</sequence>
<keyword evidence="2" id="KW-0808">Transferase</keyword>
<reference evidence="2 3" key="1">
    <citation type="submission" date="2024-06" db="EMBL/GenBank/DDBJ databases">
        <title>Genome of Rhodovulum iodosum, a marine photoferrotroph.</title>
        <authorList>
            <person name="Bianchini G."/>
            <person name="Nikeleit V."/>
            <person name="Kappler A."/>
            <person name="Bryce C."/>
            <person name="Sanchez-Baracaldo P."/>
        </authorList>
    </citation>
    <scope>NUCLEOTIDE SEQUENCE [LARGE SCALE GENOMIC DNA]</scope>
    <source>
        <strain evidence="2 3">UT/N1</strain>
    </source>
</reference>
<accession>A0ABV3XW33</accession>
<dbReference type="Pfam" id="PF13649">
    <property type="entry name" value="Methyltransf_25"/>
    <property type="match status" value="1"/>
</dbReference>
<dbReference type="SUPFAM" id="SSF53335">
    <property type="entry name" value="S-adenosyl-L-methionine-dependent methyltransferases"/>
    <property type="match status" value="1"/>
</dbReference>
<dbReference type="CDD" id="cd02440">
    <property type="entry name" value="AdoMet_MTases"/>
    <property type="match status" value="1"/>
</dbReference>
<feature type="domain" description="Methyltransferase" evidence="1">
    <location>
        <begin position="39"/>
        <end position="128"/>
    </location>
</feature>
<dbReference type="GO" id="GO:0032259">
    <property type="term" value="P:methylation"/>
    <property type="evidence" value="ECO:0007669"/>
    <property type="project" value="UniProtKB-KW"/>
</dbReference>
<dbReference type="Gene3D" id="3.40.50.150">
    <property type="entry name" value="Vaccinia Virus protein VP39"/>
    <property type="match status" value="1"/>
</dbReference>
<gene>
    <name evidence="2" type="ORF">Ga0609869_002597</name>
</gene>
<proteinExistence type="predicted"/>
<name>A0ABV3XW33_9RHOB</name>
<dbReference type="InterPro" id="IPR029063">
    <property type="entry name" value="SAM-dependent_MTases_sf"/>
</dbReference>